<dbReference type="Gene3D" id="3.10.580.10">
    <property type="entry name" value="CBS-domain"/>
    <property type="match status" value="1"/>
</dbReference>
<feature type="domain" description="CBS" evidence="10">
    <location>
        <begin position="188"/>
        <end position="244"/>
    </location>
</feature>
<comment type="subunit">
    <text evidence="9">Homodimer.</text>
</comment>
<name>A0A017ST31_9BACT</name>
<protein>
    <recommendedName>
        <fullName evidence="9">Magnesium transporter MgtE</fullName>
    </recommendedName>
</protein>
<feature type="transmembrane region" description="Helical" evidence="9">
    <location>
        <begin position="419"/>
        <end position="437"/>
    </location>
</feature>
<proteinExistence type="inferred from homology"/>
<sequence>METQPTDREEPVTLTSAELVERWSGLEEPEELAAAFHRLEREESDEFFLALTAHEQAALLQALPRGERRLWIRLLAPDDAADVLQKVEAPELREELLGLLDEATRREVKALLAYAEDAAGGLMSPLFARVRPESTADEAIRYLRRQAEGDLETVSYGYVLDAEQRLVGVVSLRQLITTRGDRKVQDLMTSDVVSVREDTDQEDVARVFAQHHLMAIPVLDGEGRLKGIITADDIVDVVEEEATEDIQKLGGMEALDAPYLRTPLLRMVQKRAGWLSALFLGEMLTATAMARYEDEIARAVVLALFVPLIISSGGNSGSQATTLVIRAMALGELRPVDLLRVLRREVLSGLLLGCTLGVIGFARIMIWQALFHTYGEHATRVAITVAVSLVGVVLFGTLAGSLLPFLLRKLRFDPASASAPFVATLVDVSGLVIYFSVADLVLRGTML</sequence>
<dbReference type="GO" id="GO:0015095">
    <property type="term" value="F:magnesium ion transmembrane transporter activity"/>
    <property type="evidence" value="ECO:0007669"/>
    <property type="project" value="UniProtKB-UniRule"/>
</dbReference>
<dbReference type="GO" id="GO:0046872">
    <property type="term" value="F:metal ion binding"/>
    <property type="evidence" value="ECO:0007669"/>
    <property type="project" value="UniProtKB-KW"/>
</dbReference>
<comment type="caution">
    <text evidence="9">Lacks conserved residue(s) required for the propagation of feature annotation.</text>
</comment>
<dbReference type="RefSeq" id="WP_044252281.1">
    <property type="nucleotide sequence ID" value="NZ_ASRX01000134.1"/>
</dbReference>
<comment type="function">
    <text evidence="9">Acts as a magnesium transporter.</text>
</comment>
<dbReference type="SMART" id="SM00924">
    <property type="entry name" value="MgtE_N"/>
    <property type="match status" value="1"/>
</dbReference>
<feature type="transmembrane region" description="Helical" evidence="9">
    <location>
        <begin position="382"/>
        <end position="407"/>
    </location>
</feature>
<dbReference type="Pfam" id="PF03448">
    <property type="entry name" value="MgtE_N"/>
    <property type="match status" value="1"/>
</dbReference>
<keyword evidence="9" id="KW-0479">Metal-binding</keyword>
<dbReference type="SUPFAM" id="SSF158791">
    <property type="entry name" value="MgtE N-terminal domain-like"/>
    <property type="match status" value="1"/>
</dbReference>
<dbReference type="PROSITE" id="PS51371">
    <property type="entry name" value="CBS"/>
    <property type="match status" value="2"/>
</dbReference>
<evidence type="ECO:0000256" key="2">
    <source>
        <dbReference type="ARBA" id="ARBA00009749"/>
    </source>
</evidence>
<dbReference type="OrthoDB" id="9790355at2"/>
<evidence type="ECO:0000256" key="1">
    <source>
        <dbReference type="ARBA" id="ARBA00004141"/>
    </source>
</evidence>
<dbReference type="InterPro" id="IPR036739">
    <property type="entry name" value="SLC41_membr_dom_sf"/>
</dbReference>
<comment type="subcellular location">
    <subcellularLocation>
        <location evidence="9">Cell membrane</location>
        <topology evidence="9">Multi-pass membrane protein</topology>
    </subcellularLocation>
    <subcellularLocation>
        <location evidence="1">Membrane</location>
        <topology evidence="1">Multi-pass membrane protein</topology>
    </subcellularLocation>
</comment>
<keyword evidence="8" id="KW-0129">CBS domain</keyword>
<dbReference type="Proteomes" id="UP000019678">
    <property type="component" value="Unassembled WGS sequence"/>
</dbReference>
<dbReference type="Gene3D" id="1.25.60.10">
    <property type="entry name" value="MgtE N-terminal domain-like"/>
    <property type="match status" value="1"/>
</dbReference>
<dbReference type="InterPro" id="IPR006668">
    <property type="entry name" value="Mg_transptr_MgtE_intracell_dom"/>
</dbReference>
<evidence type="ECO:0000256" key="4">
    <source>
        <dbReference type="ARBA" id="ARBA00022692"/>
    </source>
</evidence>
<evidence type="ECO:0000256" key="6">
    <source>
        <dbReference type="ARBA" id="ARBA00022989"/>
    </source>
</evidence>
<evidence type="ECO:0000256" key="8">
    <source>
        <dbReference type="PROSITE-ProRule" id="PRU00703"/>
    </source>
</evidence>
<dbReference type="STRING" id="1192034.CAP_1369"/>
<dbReference type="InterPro" id="IPR000644">
    <property type="entry name" value="CBS_dom"/>
</dbReference>
<evidence type="ECO:0000313" key="12">
    <source>
        <dbReference type="Proteomes" id="UP000019678"/>
    </source>
</evidence>
<evidence type="ECO:0000259" key="10">
    <source>
        <dbReference type="PROSITE" id="PS51371"/>
    </source>
</evidence>
<feature type="domain" description="CBS" evidence="10">
    <location>
        <begin position="123"/>
        <end position="187"/>
    </location>
</feature>
<keyword evidence="9" id="KW-1003">Cell membrane</keyword>
<evidence type="ECO:0000256" key="5">
    <source>
        <dbReference type="ARBA" id="ARBA00022842"/>
    </source>
</evidence>
<dbReference type="PANTHER" id="PTHR43773:SF1">
    <property type="entry name" value="MAGNESIUM TRANSPORTER MGTE"/>
    <property type="match status" value="1"/>
</dbReference>
<dbReference type="PANTHER" id="PTHR43773">
    <property type="entry name" value="MAGNESIUM TRANSPORTER MGTE"/>
    <property type="match status" value="1"/>
</dbReference>
<dbReference type="GO" id="GO:0005886">
    <property type="term" value="C:plasma membrane"/>
    <property type="evidence" value="ECO:0007669"/>
    <property type="project" value="UniProtKB-SubCell"/>
</dbReference>
<evidence type="ECO:0000256" key="7">
    <source>
        <dbReference type="ARBA" id="ARBA00023136"/>
    </source>
</evidence>
<dbReference type="InterPro" id="IPR006669">
    <property type="entry name" value="MgtE_transporter"/>
</dbReference>
<dbReference type="Pfam" id="PF00571">
    <property type="entry name" value="CBS"/>
    <property type="match status" value="2"/>
</dbReference>
<keyword evidence="3 9" id="KW-0813">Transport</keyword>
<comment type="similarity">
    <text evidence="2 9">Belongs to the SLC41A transporter family.</text>
</comment>
<evidence type="ECO:0000256" key="9">
    <source>
        <dbReference type="RuleBase" id="RU362011"/>
    </source>
</evidence>
<dbReference type="InterPro" id="IPR046342">
    <property type="entry name" value="CBS_dom_sf"/>
</dbReference>
<evidence type="ECO:0000256" key="3">
    <source>
        <dbReference type="ARBA" id="ARBA00022448"/>
    </source>
</evidence>
<dbReference type="InterPro" id="IPR006667">
    <property type="entry name" value="SLC41_membr_dom"/>
</dbReference>
<keyword evidence="7 9" id="KW-0472">Membrane</keyword>
<keyword evidence="12" id="KW-1185">Reference proteome</keyword>
<organism evidence="11 12">
    <name type="scientific">Chondromyces apiculatus DSM 436</name>
    <dbReference type="NCBI Taxonomy" id="1192034"/>
    <lineage>
        <taxon>Bacteria</taxon>
        <taxon>Pseudomonadati</taxon>
        <taxon>Myxococcota</taxon>
        <taxon>Polyangia</taxon>
        <taxon>Polyangiales</taxon>
        <taxon>Polyangiaceae</taxon>
        <taxon>Chondromyces</taxon>
    </lineage>
</organism>
<keyword evidence="5 9" id="KW-0460">Magnesium</keyword>
<dbReference type="AlphaFoldDB" id="A0A017ST31"/>
<dbReference type="eggNOG" id="COG2239">
    <property type="taxonomic scope" value="Bacteria"/>
</dbReference>
<dbReference type="CDD" id="cd04606">
    <property type="entry name" value="CBS_pair_Mg_transporter"/>
    <property type="match status" value="1"/>
</dbReference>
<feature type="transmembrane region" description="Helical" evidence="9">
    <location>
        <begin position="346"/>
        <end position="370"/>
    </location>
</feature>
<comment type="caution">
    <text evidence="11">The sequence shown here is derived from an EMBL/GenBank/DDBJ whole genome shotgun (WGS) entry which is preliminary data.</text>
</comment>
<accession>A0A017ST31</accession>
<gene>
    <name evidence="11" type="ORF">CAP_1369</name>
</gene>
<dbReference type="SUPFAM" id="SSF54631">
    <property type="entry name" value="CBS-domain pair"/>
    <property type="match status" value="1"/>
</dbReference>
<evidence type="ECO:0000313" key="11">
    <source>
        <dbReference type="EMBL" id="EYF00104.1"/>
    </source>
</evidence>
<dbReference type="InterPro" id="IPR038076">
    <property type="entry name" value="MgtE_N_sf"/>
</dbReference>
<dbReference type="Gene3D" id="1.10.357.20">
    <property type="entry name" value="SLC41 divalent cation transporters, integral membrane domain"/>
    <property type="match status" value="1"/>
</dbReference>
<keyword evidence="4 9" id="KW-0812">Transmembrane</keyword>
<dbReference type="SUPFAM" id="SSF161093">
    <property type="entry name" value="MgtE membrane domain-like"/>
    <property type="match status" value="1"/>
</dbReference>
<keyword evidence="6 9" id="KW-1133">Transmembrane helix</keyword>
<dbReference type="EMBL" id="ASRX01000134">
    <property type="protein sequence ID" value="EYF00104.1"/>
    <property type="molecule type" value="Genomic_DNA"/>
</dbReference>
<dbReference type="NCBIfam" id="TIGR00400">
    <property type="entry name" value="mgtE"/>
    <property type="match status" value="1"/>
</dbReference>
<feature type="transmembrane region" description="Helical" evidence="9">
    <location>
        <begin position="296"/>
        <end position="325"/>
    </location>
</feature>
<dbReference type="Pfam" id="PF01769">
    <property type="entry name" value="MgtE"/>
    <property type="match status" value="1"/>
</dbReference>
<reference evidence="11 12" key="1">
    <citation type="submission" date="2013-05" db="EMBL/GenBank/DDBJ databases">
        <title>Genome assembly of Chondromyces apiculatus DSM 436.</title>
        <authorList>
            <person name="Sharma G."/>
            <person name="Khatri I."/>
            <person name="Kaur C."/>
            <person name="Mayilraj S."/>
            <person name="Subramanian S."/>
        </authorList>
    </citation>
    <scope>NUCLEOTIDE SEQUENCE [LARGE SCALE GENOMIC DNA]</scope>
    <source>
        <strain evidence="11 12">DSM 436</strain>
    </source>
</reference>
<dbReference type="SMART" id="SM00116">
    <property type="entry name" value="CBS"/>
    <property type="match status" value="2"/>
</dbReference>